<evidence type="ECO:0000256" key="1">
    <source>
        <dbReference type="SAM" id="MobiDB-lite"/>
    </source>
</evidence>
<feature type="region of interest" description="Disordered" evidence="1">
    <location>
        <begin position="1"/>
        <end position="52"/>
    </location>
</feature>
<keyword evidence="3" id="KW-1185">Reference proteome</keyword>
<dbReference type="EMBL" id="JAVHJM010000001">
    <property type="protein sequence ID" value="KAK6519756.1"/>
    <property type="molecule type" value="Genomic_DNA"/>
</dbReference>
<feature type="compositionally biased region" description="Polar residues" evidence="1">
    <location>
        <begin position="8"/>
        <end position="17"/>
    </location>
</feature>
<reference evidence="2 3" key="1">
    <citation type="submission" date="2019-10" db="EMBL/GenBank/DDBJ databases">
        <authorList>
            <person name="Palmer J.M."/>
        </authorList>
    </citation>
    <scope>NUCLEOTIDE SEQUENCE [LARGE SCALE GENOMIC DNA]</scope>
    <source>
        <strain evidence="2 3">TWF506</strain>
    </source>
</reference>
<evidence type="ECO:0008006" key="4">
    <source>
        <dbReference type="Google" id="ProtNLM"/>
    </source>
</evidence>
<proteinExistence type="predicted"/>
<gene>
    <name evidence="2" type="ORF">TWF506_000055</name>
</gene>
<feature type="compositionally biased region" description="Polar residues" evidence="1">
    <location>
        <begin position="29"/>
        <end position="52"/>
    </location>
</feature>
<protein>
    <recommendedName>
        <fullName evidence="4">BTB domain-containing protein</fullName>
    </recommendedName>
</protein>
<evidence type="ECO:0000313" key="3">
    <source>
        <dbReference type="Proteomes" id="UP001307849"/>
    </source>
</evidence>
<name>A0AAN8P7N7_9PEZI</name>
<dbReference type="Proteomes" id="UP001307849">
    <property type="component" value="Unassembled WGS sequence"/>
</dbReference>
<comment type="caution">
    <text evidence="2">The sequence shown here is derived from an EMBL/GenBank/DDBJ whole genome shotgun (WGS) entry which is preliminary data.</text>
</comment>
<accession>A0AAN8P7N7</accession>
<dbReference type="AlphaFoldDB" id="A0AAN8P7N7"/>
<evidence type="ECO:0000313" key="2">
    <source>
        <dbReference type="EMBL" id="KAK6519756.1"/>
    </source>
</evidence>
<organism evidence="2 3">
    <name type="scientific">Arthrobotrys conoides</name>
    <dbReference type="NCBI Taxonomy" id="74498"/>
    <lineage>
        <taxon>Eukaryota</taxon>
        <taxon>Fungi</taxon>
        <taxon>Dikarya</taxon>
        <taxon>Ascomycota</taxon>
        <taxon>Pezizomycotina</taxon>
        <taxon>Orbiliomycetes</taxon>
        <taxon>Orbiliales</taxon>
        <taxon>Orbiliaceae</taxon>
        <taxon>Arthrobotrys</taxon>
    </lineage>
</organism>
<sequence>MTMAATDEPTTTASSPLGESPKATIHSVAPSQSKVDTNSNPLGQKNKDTSTSIAVAPTKAEKLEDVFRKYKTPTTAKHILTKEYDFLILNTDKNNGKLSKFLVSMDILSVSSPVLRSLIKPRARTQASQTDAQEFGETKAPVNAIMRSRNILELEEDEFALCLILSIIHFCPKEKLKYICFKSLTNVTALVEAYQWKQALQPWCSAWTLNHTASLLQPGYENWLYISRVFSSDYQVHELMALLSIECGFDGERLSRYNPKTKSTEVLNTELWTEEQKALAYGSLLHSIQASKLEQYPQSAEWKGSVLELLDEINSLTFNTLDIVVEGHTCAIQGLKKILSICLTDYGLSDFQSRWKKMVGKVAG</sequence>